<dbReference type="Gene3D" id="3.40.50.300">
    <property type="entry name" value="P-loop containing nucleotide triphosphate hydrolases"/>
    <property type="match status" value="1"/>
</dbReference>
<keyword evidence="3" id="KW-0067">ATP-binding</keyword>
<dbReference type="InterPro" id="IPR050773">
    <property type="entry name" value="CbxX/CfxQ_RuBisCO_ESX"/>
</dbReference>
<dbReference type="AlphaFoldDB" id="A0A6J6LCP3"/>
<name>A0A6J6LCP3_9ZZZZ</name>
<protein>
    <submittedName>
        <fullName evidence="5">Unannotated protein</fullName>
    </submittedName>
</protein>
<dbReference type="PRINTS" id="PR00819">
    <property type="entry name" value="CBXCFQXSUPER"/>
</dbReference>
<dbReference type="CDD" id="cd00009">
    <property type="entry name" value="AAA"/>
    <property type="match status" value="1"/>
</dbReference>
<sequence>MSIETTIVSAMGKIGNVSDVDRVLQGKNGYFSPTKYPDADGPTGAMGRVLFVDRFSGARALCIQVSSAYLLSDAELTTMNKWADGKNHSSVFARVQFRGHNLGGDSEFKIYVECNLSLAGLREEFLVEVINDSLRLWQEAMQYVERINRRIEREKAERKQTEVKEQKVMRTVLHELDALVGLQSVKYMVRGLIAQQTVAKKRKAAGLPVMQASPHLVFSGNPGTGKTTVARLVGRLYKDIGLLSKGHVVEVGRAELIGGYIGQTAIRTKNICEKALGGVLFIDEAYSLDVDGRDYGQEAIETILTFMEEHRGKIVVIVAGYPKEMEKFLDSNPGLRSRFDTAIQFDDYSVKELMQIFESLLVENQYDITDGARRAVVRHLMDLHMREVGGNARLVRNVFQQLVAQQAMSLAGLEALTVEQMRLITIFAIPAAWDVNAEVSLSELPPLVVGE</sequence>
<dbReference type="InterPro" id="IPR041627">
    <property type="entry name" value="AAA_lid_6"/>
</dbReference>
<organism evidence="5">
    <name type="scientific">freshwater metagenome</name>
    <dbReference type="NCBI Taxonomy" id="449393"/>
    <lineage>
        <taxon>unclassified sequences</taxon>
        <taxon>metagenomes</taxon>
        <taxon>ecological metagenomes</taxon>
    </lineage>
</organism>
<dbReference type="InterPro" id="IPR003959">
    <property type="entry name" value="ATPase_AAA_core"/>
</dbReference>
<dbReference type="Pfam" id="PF00004">
    <property type="entry name" value="AAA"/>
    <property type="match status" value="1"/>
</dbReference>
<evidence type="ECO:0000259" key="4">
    <source>
        <dbReference type="SMART" id="SM00382"/>
    </source>
</evidence>
<keyword evidence="2" id="KW-0547">Nucleotide-binding</keyword>
<dbReference type="InterPro" id="IPR027417">
    <property type="entry name" value="P-loop_NTPase"/>
</dbReference>
<dbReference type="GO" id="GO:0016887">
    <property type="term" value="F:ATP hydrolysis activity"/>
    <property type="evidence" value="ECO:0007669"/>
    <property type="project" value="InterPro"/>
</dbReference>
<dbReference type="GO" id="GO:0005524">
    <property type="term" value="F:ATP binding"/>
    <property type="evidence" value="ECO:0007669"/>
    <property type="project" value="UniProtKB-KW"/>
</dbReference>
<dbReference type="EMBL" id="CAEZWV010000001">
    <property type="protein sequence ID" value="CAB4659442.1"/>
    <property type="molecule type" value="Genomic_DNA"/>
</dbReference>
<dbReference type="Pfam" id="PF17866">
    <property type="entry name" value="AAA_lid_6"/>
    <property type="match status" value="1"/>
</dbReference>
<reference evidence="5" key="1">
    <citation type="submission" date="2020-05" db="EMBL/GenBank/DDBJ databases">
        <authorList>
            <person name="Chiriac C."/>
            <person name="Salcher M."/>
            <person name="Ghai R."/>
            <person name="Kavagutti S V."/>
        </authorList>
    </citation>
    <scope>NUCLEOTIDE SEQUENCE</scope>
</reference>
<dbReference type="PANTHER" id="PTHR43392">
    <property type="entry name" value="AAA-TYPE ATPASE FAMILY PROTEIN / ANKYRIN REPEAT FAMILY PROTEIN"/>
    <property type="match status" value="1"/>
</dbReference>
<proteinExistence type="inferred from homology"/>
<dbReference type="FunFam" id="3.40.50.300:FF:000216">
    <property type="entry name" value="Type VII secretion ATPase EccA"/>
    <property type="match status" value="1"/>
</dbReference>
<accession>A0A6J6LCP3</accession>
<dbReference type="Gene3D" id="1.10.8.60">
    <property type="match status" value="1"/>
</dbReference>
<evidence type="ECO:0000256" key="1">
    <source>
        <dbReference type="ARBA" id="ARBA00010378"/>
    </source>
</evidence>
<feature type="domain" description="AAA+ ATPase" evidence="4">
    <location>
        <begin position="212"/>
        <end position="349"/>
    </location>
</feature>
<dbReference type="InterPro" id="IPR000641">
    <property type="entry name" value="CbxX/CfxQ"/>
</dbReference>
<dbReference type="InterPro" id="IPR003593">
    <property type="entry name" value="AAA+_ATPase"/>
</dbReference>
<evidence type="ECO:0000256" key="2">
    <source>
        <dbReference type="ARBA" id="ARBA00022741"/>
    </source>
</evidence>
<evidence type="ECO:0000256" key="3">
    <source>
        <dbReference type="ARBA" id="ARBA00022840"/>
    </source>
</evidence>
<evidence type="ECO:0000313" key="5">
    <source>
        <dbReference type="EMBL" id="CAB4659442.1"/>
    </source>
</evidence>
<comment type="similarity">
    <text evidence="1">Belongs to the CbxX/CfxQ family.</text>
</comment>
<gene>
    <name evidence="5" type="ORF">UFOPK2295_00058</name>
</gene>
<dbReference type="SMART" id="SM00382">
    <property type="entry name" value="AAA"/>
    <property type="match status" value="1"/>
</dbReference>
<dbReference type="SUPFAM" id="SSF52540">
    <property type="entry name" value="P-loop containing nucleoside triphosphate hydrolases"/>
    <property type="match status" value="1"/>
</dbReference>
<dbReference type="PANTHER" id="PTHR43392:SF2">
    <property type="entry name" value="AAA-TYPE ATPASE FAMILY PROTEIN _ ANKYRIN REPEAT FAMILY PROTEIN"/>
    <property type="match status" value="1"/>
</dbReference>